<organism evidence="1 2">
    <name type="scientific">Trifolium pratense</name>
    <name type="common">Red clover</name>
    <dbReference type="NCBI Taxonomy" id="57577"/>
    <lineage>
        <taxon>Eukaryota</taxon>
        <taxon>Viridiplantae</taxon>
        <taxon>Streptophyta</taxon>
        <taxon>Embryophyta</taxon>
        <taxon>Tracheophyta</taxon>
        <taxon>Spermatophyta</taxon>
        <taxon>Magnoliopsida</taxon>
        <taxon>eudicotyledons</taxon>
        <taxon>Gunneridae</taxon>
        <taxon>Pentapetalae</taxon>
        <taxon>rosids</taxon>
        <taxon>fabids</taxon>
        <taxon>Fabales</taxon>
        <taxon>Fabaceae</taxon>
        <taxon>Papilionoideae</taxon>
        <taxon>50 kb inversion clade</taxon>
        <taxon>NPAAA clade</taxon>
        <taxon>Hologalegina</taxon>
        <taxon>IRL clade</taxon>
        <taxon>Trifolieae</taxon>
        <taxon>Trifolium</taxon>
    </lineage>
</organism>
<comment type="caution">
    <text evidence="1">The sequence shown here is derived from an EMBL/GenBank/DDBJ whole genome shotgun (WGS) entry which is preliminary data.</text>
</comment>
<name>A0ACB0M3C6_TRIPR</name>
<dbReference type="EMBL" id="CASHSV030000823">
    <property type="protein sequence ID" value="CAJ2676200.1"/>
    <property type="molecule type" value="Genomic_DNA"/>
</dbReference>
<keyword evidence="2" id="KW-1185">Reference proteome</keyword>
<dbReference type="Proteomes" id="UP001177021">
    <property type="component" value="Unassembled WGS sequence"/>
</dbReference>
<proteinExistence type="predicted"/>
<protein>
    <submittedName>
        <fullName evidence="1">Uncharacterized protein</fullName>
    </submittedName>
</protein>
<evidence type="ECO:0000313" key="1">
    <source>
        <dbReference type="EMBL" id="CAJ2676200.1"/>
    </source>
</evidence>
<sequence>MARNKSLQAKLVLLGDMGTGKTSLVLRFVKGQFSEYQESTIGAAFFTQVLSLNEATVKFDIWDTAGQERYHSLAPMYYRGAAAAIVVYDITSMDSFVRAKKWVREVQRQANPNLIMFLVANKADLEDQRKVGNEEGEEYAKENGMSFFETSAKTAQNVNELFYEIAKRLAKANPSRQTGIKLHSRTQETRRRLFCCV</sequence>
<reference evidence="1" key="1">
    <citation type="submission" date="2023-10" db="EMBL/GenBank/DDBJ databases">
        <authorList>
            <person name="Rodriguez Cubillos JULIANA M."/>
            <person name="De Vega J."/>
        </authorList>
    </citation>
    <scope>NUCLEOTIDE SEQUENCE</scope>
</reference>
<evidence type="ECO:0000313" key="2">
    <source>
        <dbReference type="Proteomes" id="UP001177021"/>
    </source>
</evidence>
<gene>
    <name evidence="1" type="ORF">MILVUS5_LOCUS39004</name>
</gene>
<accession>A0ACB0M3C6</accession>